<gene>
    <name evidence="5" type="ORF">NECAME_15318</name>
</gene>
<keyword evidence="6" id="KW-1185">Reference proteome</keyword>
<dbReference type="AlphaFoldDB" id="W2SKQ1"/>
<evidence type="ECO:0000256" key="1">
    <source>
        <dbReference type="ARBA" id="ARBA00022837"/>
    </source>
</evidence>
<protein>
    <submittedName>
        <fullName evidence="5">EF hand</fullName>
    </submittedName>
</protein>
<evidence type="ECO:0000256" key="2">
    <source>
        <dbReference type="SAM" id="MobiDB-lite"/>
    </source>
</evidence>
<accession>W2SKQ1</accession>
<feature type="domain" description="EF-hand" evidence="4">
    <location>
        <begin position="81"/>
        <end position="116"/>
    </location>
</feature>
<dbReference type="InterPro" id="IPR011992">
    <property type="entry name" value="EF-hand-dom_pair"/>
</dbReference>
<feature type="region of interest" description="Disordered" evidence="2">
    <location>
        <begin position="195"/>
        <end position="218"/>
    </location>
</feature>
<feature type="chain" id="PRO_5012700659" evidence="3">
    <location>
        <begin position="16"/>
        <end position="300"/>
    </location>
</feature>
<organism evidence="5 6">
    <name type="scientific">Necator americanus</name>
    <name type="common">Human hookworm</name>
    <dbReference type="NCBI Taxonomy" id="51031"/>
    <lineage>
        <taxon>Eukaryota</taxon>
        <taxon>Metazoa</taxon>
        <taxon>Ecdysozoa</taxon>
        <taxon>Nematoda</taxon>
        <taxon>Chromadorea</taxon>
        <taxon>Rhabditida</taxon>
        <taxon>Rhabditina</taxon>
        <taxon>Rhabditomorpha</taxon>
        <taxon>Strongyloidea</taxon>
        <taxon>Ancylostomatidae</taxon>
        <taxon>Bunostominae</taxon>
        <taxon>Necator</taxon>
    </lineage>
</organism>
<dbReference type="STRING" id="51031.W2SKQ1"/>
<reference evidence="6" key="1">
    <citation type="journal article" date="2014" name="Nat. Genet.">
        <title>Genome of the human hookworm Necator americanus.</title>
        <authorList>
            <person name="Tang Y.T."/>
            <person name="Gao X."/>
            <person name="Rosa B.A."/>
            <person name="Abubucker S."/>
            <person name="Hallsworth-Pepin K."/>
            <person name="Martin J."/>
            <person name="Tyagi R."/>
            <person name="Heizer E."/>
            <person name="Zhang X."/>
            <person name="Bhonagiri-Palsikar V."/>
            <person name="Minx P."/>
            <person name="Warren W.C."/>
            <person name="Wang Q."/>
            <person name="Zhan B."/>
            <person name="Hotez P.J."/>
            <person name="Sternberg P.W."/>
            <person name="Dougall A."/>
            <person name="Gaze S.T."/>
            <person name="Mulvenna J."/>
            <person name="Sotillo J."/>
            <person name="Ranganathan S."/>
            <person name="Rabelo E.M."/>
            <person name="Wilson R.K."/>
            <person name="Felgner P.L."/>
            <person name="Bethony J."/>
            <person name="Hawdon J.M."/>
            <person name="Gasser R.B."/>
            <person name="Loukas A."/>
            <person name="Mitreva M."/>
        </authorList>
    </citation>
    <scope>NUCLEOTIDE SEQUENCE [LARGE SCALE GENOMIC DNA]</scope>
</reference>
<dbReference type="Proteomes" id="UP000053676">
    <property type="component" value="Unassembled WGS sequence"/>
</dbReference>
<evidence type="ECO:0000259" key="4">
    <source>
        <dbReference type="PROSITE" id="PS50222"/>
    </source>
</evidence>
<evidence type="ECO:0000313" key="6">
    <source>
        <dbReference type="Proteomes" id="UP000053676"/>
    </source>
</evidence>
<dbReference type="PROSITE" id="PS00018">
    <property type="entry name" value="EF_HAND_1"/>
    <property type="match status" value="1"/>
</dbReference>
<dbReference type="OMA" id="HTKQENH"/>
<proteinExistence type="predicted"/>
<dbReference type="GO" id="GO:0005509">
    <property type="term" value="F:calcium ion binding"/>
    <property type="evidence" value="ECO:0007669"/>
    <property type="project" value="InterPro"/>
</dbReference>
<dbReference type="SUPFAM" id="SSF47473">
    <property type="entry name" value="EF-hand"/>
    <property type="match status" value="1"/>
</dbReference>
<evidence type="ECO:0000256" key="3">
    <source>
        <dbReference type="SAM" id="SignalP"/>
    </source>
</evidence>
<sequence length="300" mass="33568">MKLLLFAALCCCCGSVPLPVPLEEEFNLPGFNAKQENHGEQPDISAMPNVKERISEEKFLRVDSNRDKKLDFGEFLHMELAYVDAKKEEFDSLDKDKDGIVTQKEYEEHYHGVTSRSEARRSEYFAKVFQDFDEDFDMSLNQDEMERVLAERFLVKPRENFPKLFYEFDHDHSGGLDLTEYMKFDASFPFDQTDAISEDSTKNQKTTGRKSSNRGPAVAKVAPISAHLDNKDAQAVAMIVAQASPTLTKNAVPRTAAAPNAVSIQQKVALPAVLGLHPVEPGPSRSAEPIRKIAKAAKSI</sequence>
<keyword evidence="1" id="KW-0106">Calcium</keyword>
<dbReference type="OrthoDB" id="293868at2759"/>
<dbReference type="PROSITE" id="PS50222">
    <property type="entry name" value="EF_HAND_2"/>
    <property type="match status" value="1"/>
</dbReference>
<dbReference type="Gene3D" id="1.10.238.10">
    <property type="entry name" value="EF-hand"/>
    <property type="match status" value="2"/>
</dbReference>
<dbReference type="EMBL" id="KI669108">
    <property type="protein sequence ID" value="ETN69436.1"/>
    <property type="molecule type" value="Genomic_DNA"/>
</dbReference>
<dbReference type="InterPro" id="IPR018247">
    <property type="entry name" value="EF_Hand_1_Ca_BS"/>
</dbReference>
<keyword evidence="3" id="KW-0732">Signal</keyword>
<evidence type="ECO:0000313" key="5">
    <source>
        <dbReference type="EMBL" id="ETN69436.1"/>
    </source>
</evidence>
<dbReference type="InterPro" id="IPR002048">
    <property type="entry name" value="EF_hand_dom"/>
</dbReference>
<name>W2SKQ1_NECAM</name>
<dbReference type="KEGG" id="nai:NECAME_15318"/>
<feature type="signal peptide" evidence="3">
    <location>
        <begin position="1"/>
        <end position="15"/>
    </location>
</feature>